<keyword evidence="2" id="KW-1185">Reference proteome</keyword>
<gene>
    <name evidence="1" type="ORF">HaLaN_16109</name>
</gene>
<evidence type="ECO:0000313" key="2">
    <source>
        <dbReference type="Proteomes" id="UP000485058"/>
    </source>
</evidence>
<reference evidence="1 2" key="1">
    <citation type="submission" date="2020-02" db="EMBL/GenBank/DDBJ databases">
        <title>Draft genome sequence of Haematococcus lacustris strain NIES-144.</title>
        <authorList>
            <person name="Morimoto D."/>
            <person name="Nakagawa S."/>
            <person name="Yoshida T."/>
            <person name="Sawayama S."/>
        </authorList>
    </citation>
    <scope>NUCLEOTIDE SEQUENCE [LARGE SCALE GENOMIC DNA]</scope>
    <source>
        <strain evidence="1 2">NIES-144</strain>
    </source>
</reference>
<dbReference type="AlphaFoldDB" id="A0A699ZCU7"/>
<sequence>MAREEHGRQPTPPQSLAAVGGRHELAGCTDCTELGHNLNELPVAQWPSMIYQLDVYAVHRKRTVLEWFKQNYPFVHSSSCQLASLQGPRYARCLL</sequence>
<dbReference type="Proteomes" id="UP000485058">
    <property type="component" value="Unassembled WGS sequence"/>
</dbReference>
<dbReference type="EMBL" id="BLLF01001422">
    <property type="protein sequence ID" value="GFH19200.1"/>
    <property type="molecule type" value="Genomic_DNA"/>
</dbReference>
<proteinExistence type="predicted"/>
<accession>A0A699ZCU7</accession>
<protein>
    <submittedName>
        <fullName evidence="1">Uncharacterized protein</fullName>
    </submittedName>
</protein>
<comment type="caution">
    <text evidence="1">The sequence shown here is derived from an EMBL/GenBank/DDBJ whole genome shotgun (WGS) entry which is preliminary data.</text>
</comment>
<name>A0A699ZCU7_HAELA</name>
<organism evidence="1 2">
    <name type="scientific">Haematococcus lacustris</name>
    <name type="common">Green alga</name>
    <name type="synonym">Haematococcus pluvialis</name>
    <dbReference type="NCBI Taxonomy" id="44745"/>
    <lineage>
        <taxon>Eukaryota</taxon>
        <taxon>Viridiplantae</taxon>
        <taxon>Chlorophyta</taxon>
        <taxon>core chlorophytes</taxon>
        <taxon>Chlorophyceae</taxon>
        <taxon>CS clade</taxon>
        <taxon>Chlamydomonadales</taxon>
        <taxon>Haematococcaceae</taxon>
        <taxon>Haematococcus</taxon>
    </lineage>
</organism>
<evidence type="ECO:0000313" key="1">
    <source>
        <dbReference type="EMBL" id="GFH19200.1"/>
    </source>
</evidence>